<evidence type="ECO:0000313" key="1">
    <source>
        <dbReference type="EMBL" id="GAA4778716.1"/>
    </source>
</evidence>
<reference evidence="2" key="1">
    <citation type="journal article" date="2019" name="Int. J. Syst. Evol. Microbiol.">
        <title>The Global Catalogue of Microorganisms (GCM) 10K type strain sequencing project: providing services to taxonomists for standard genome sequencing and annotation.</title>
        <authorList>
            <consortium name="The Broad Institute Genomics Platform"/>
            <consortium name="The Broad Institute Genome Sequencing Center for Infectious Disease"/>
            <person name="Wu L."/>
            <person name="Ma J."/>
        </authorList>
    </citation>
    <scope>NUCLEOTIDE SEQUENCE [LARGE SCALE GENOMIC DNA]</scope>
    <source>
        <strain evidence="2">JCM 18324</strain>
    </source>
</reference>
<dbReference type="Proteomes" id="UP001501147">
    <property type="component" value="Unassembled WGS sequence"/>
</dbReference>
<sequence length="95" mass="10309">MGSTDGAERPRTVRRVAYVTSLLADRAPALLKTSRENTPAHVLLDGALAECDRVGDSRADYSAKHRRDGVNLRCVTDPDGNLLWILPALPGRPTT</sequence>
<comment type="caution">
    <text evidence="1">The sequence shown here is derived from an EMBL/GenBank/DDBJ whole genome shotgun (WGS) entry which is preliminary data.</text>
</comment>
<protein>
    <recommendedName>
        <fullName evidence="3">Transposase</fullName>
    </recommendedName>
</protein>
<gene>
    <name evidence="1" type="ORF">GCM10023329_29720</name>
</gene>
<name>A0ABP9AC34_9ACTN</name>
<dbReference type="EMBL" id="BAABJV010000006">
    <property type="protein sequence ID" value="GAA4778716.1"/>
    <property type="molecule type" value="Genomic_DNA"/>
</dbReference>
<evidence type="ECO:0000313" key="2">
    <source>
        <dbReference type="Proteomes" id="UP001501147"/>
    </source>
</evidence>
<keyword evidence="2" id="KW-1185">Reference proteome</keyword>
<organism evidence="1 2">
    <name type="scientific">Streptomyces sanyensis</name>
    <dbReference type="NCBI Taxonomy" id="568869"/>
    <lineage>
        <taxon>Bacteria</taxon>
        <taxon>Bacillati</taxon>
        <taxon>Actinomycetota</taxon>
        <taxon>Actinomycetes</taxon>
        <taxon>Kitasatosporales</taxon>
        <taxon>Streptomycetaceae</taxon>
        <taxon>Streptomyces</taxon>
    </lineage>
</organism>
<proteinExistence type="predicted"/>
<accession>A0ABP9AC34</accession>
<evidence type="ECO:0008006" key="3">
    <source>
        <dbReference type="Google" id="ProtNLM"/>
    </source>
</evidence>